<gene>
    <name evidence="1" type="ORF">RchiOBHm_Chr6g0254871</name>
</gene>
<sequence length="76" mass="8976">MSYHPVGSWNNWSSFVKKQAWNLFKKQNPWRPNCTVFSSCFAYYACTQNVVNAGMMEENKVQLYKRVIQIQLVFSC</sequence>
<protein>
    <submittedName>
        <fullName evidence="1">Uncharacterized protein</fullName>
    </submittedName>
</protein>
<proteinExistence type="predicted"/>
<organism evidence="1 2">
    <name type="scientific">Rosa chinensis</name>
    <name type="common">China rose</name>
    <dbReference type="NCBI Taxonomy" id="74649"/>
    <lineage>
        <taxon>Eukaryota</taxon>
        <taxon>Viridiplantae</taxon>
        <taxon>Streptophyta</taxon>
        <taxon>Embryophyta</taxon>
        <taxon>Tracheophyta</taxon>
        <taxon>Spermatophyta</taxon>
        <taxon>Magnoliopsida</taxon>
        <taxon>eudicotyledons</taxon>
        <taxon>Gunneridae</taxon>
        <taxon>Pentapetalae</taxon>
        <taxon>rosids</taxon>
        <taxon>fabids</taxon>
        <taxon>Rosales</taxon>
        <taxon>Rosaceae</taxon>
        <taxon>Rosoideae</taxon>
        <taxon>Rosoideae incertae sedis</taxon>
        <taxon>Rosa</taxon>
    </lineage>
</organism>
<comment type="caution">
    <text evidence="1">The sequence shown here is derived from an EMBL/GenBank/DDBJ whole genome shotgun (WGS) entry which is preliminary data.</text>
</comment>
<keyword evidence="2" id="KW-1185">Reference proteome</keyword>
<evidence type="ECO:0000313" key="2">
    <source>
        <dbReference type="Proteomes" id="UP000238479"/>
    </source>
</evidence>
<reference evidence="1 2" key="1">
    <citation type="journal article" date="2018" name="Nat. Genet.">
        <title>The Rosa genome provides new insights in the design of modern roses.</title>
        <authorList>
            <person name="Bendahmane M."/>
        </authorList>
    </citation>
    <scope>NUCLEOTIDE SEQUENCE [LARGE SCALE GENOMIC DNA]</scope>
    <source>
        <strain evidence="2">cv. Old Blush</strain>
    </source>
</reference>
<dbReference type="EMBL" id="PDCK01000044">
    <property type="protein sequence ID" value="PRQ22863.1"/>
    <property type="molecule type" value="Genomic_DNA"/>
</dbReference>
<dbReference type="Proteomes" id="UP000238479">
    <property type="component" value="Chromosome 6"/>
</dbReference>
<evidence type="ECO:0000313" key="1">
    <source>
        <dbReference type="EMBL" id="PRQ22863.1"/>
    </source>
</evidence>
<name>A0A2P6PLQ4_ROSCH</name>
<accession>A0A2P6PLQ4</accession>
<dbReference type="AlphaFoldDB" id="A0A2P6PLQ4"/>
<dbReference type="Gramene" id="PRQ22863">
    <property type="protein sequence ID" value="PRQ22863"/>
    <property type="gene ID" value="RchiOBHm_Chr6g0254871"/>
</dbReference>